<name>A0A0E1W7B2_BURPE</name>
<dbReference type="SUPFAM" id="SSF55729">
    <property type="entry name" value="Acyl-CoA N-acyltransferases (Nat)"/>
    <property type="match status" value="1"/>
</dbReference>
<reference evidence="4" key="1">
    <citation type="submission" date="2009-05" db="EMBL/GenBank/DDBJ databases">
        <authorList>
            <person name="Harkins D.M."/>
            <person name="DeShazer D."/>
            <person name="Woods D.E."/>
            <person name="Brinkac L.M."/>
            <person name="Brown K.A."/>
            <person name="Hung G.C."/>
            <person name="Tuanyok A."/>
            <person name="Zhang B."/>
            <person name="Nierman W.C."/>
        </authorList>
    </citation>
    <scope>NUCLEOTIDE SEQUENCE [LARGE SCALE GENOMIC DNA]</scope>
    <source>
        <strain evidence="4">1710a</strain>
    </source>
</reference>
<dbReference type="PANTHER" id="PTHR43877:SF1">
    <property type="entry name" value="ACETYLTRANSFERASE"/>
    <property type="match status" value="1"/>
</dbReference>
<proteinExistence type="predicted"/>
<protein>
    <submittedName>
        <fullName evidence="4">Acetyltransferase, GNAT family</fullName>
    </submittedName>
</protein>
<dbReference type="InterPro" id="IPR000182">
    <property type="entry name" value="GNAT_dom"/>
</dbReference>
<organism evidence="4">
    <name type="scientific">Burkholderia pseudomallei 1710a</name>
    <dbReference type="NCBI Taxonomy" id="320371"/>
    <lineage>
        <taxon>Bacteria</taxon>
        <taxon>Pseudomonadati</taxon>
        <taxon>Pseudomonadota</taxon>
        <taxon>Betaproteobacteria</taxon>
        <taxon>Burkholderiales</taxon>
        <taxon>Burkholderiaceae</taxon>
        <taxon>Burkholderia</taxon>
        <taxon>pseudomallei group</taxon>
    </lineage>
</organism>
<evidence type="ECO:0000256" key="2">
    <source>
        <dbReference type="ARBA" id="ARBA00023315"/>
    </source>
</evidence>
<dbReference type="PROSITE" id="PS51186">
    <property type="entry name" value="GNAT"/>
    <property type="match status" value="1"/>
</dbReference>
<dbReference type="GO" id="GO:0016747">
    <property type="term" value="F:acyltransferase activity, transferring groups other than amino-acyl groups"/>
    <property type="evidence" value="ECO:0007669"/>
    <property type="project" value="InterPro"/>
</dbReference>
<keyword evidence="1 4" id="KW-0808">Transferase</keyword>
<sequence length="252" mass="27574">MRARRARRTNASTDRTHDVDARFRAARPVDRPPYIAALPHKRGIALDIAFIDDISQPFENYDLTHAPLSVEANGLLSEGGCACMSSTLTVRRIAADQGGVYRELRAASLREPYASGETPEAELAVDAARAAAIAQQRAASDESTTFVLYTEGHPAGMIGAYFDGTPARRAFVSELWVAHAVRHLRGGVLLVNTARAWLATRGAGEIYAWIADQNRSAIRFYEHVGFADTGERAPITRVPGAMKSLFVWREHA</sequence>
<dbReference type="Proteomes" id="UP000001812">
    <property type="component" value="Chromosome I"/>
</dbReference>
<dbReference type="Gene3D" id="3.40.630.30">
    <property type="match status" value="1"/>
</dbReference>
<evidence type="ECO:0000259" key="3">
    <source>
        <dbReference type="PROSITE" id="PS51186"/>
    </source>
</evidence>
<evidence type="ECO:0000256" key="1">
    <source>
        <dbReference type="ARBA" id="ARBA00022679"/>
    </source>
</evidence>
<keyword evidence="2" id="KW-0012">Acyltransferase</keyword>
<dbReference type="InterPro" id="IPR016181">
    <property type="entry name" value="Acyl_CoA_acyltransferase"/>
</dbReference>
<dbReference type="EMBL" id="CM000832">
    <property type="protein sequence ID" value="EET09073.1"/>
    <property type="molecule type" value="Genomic_DNA"/>
</dbReference>
<feature type="domain" description="N-acetyltransferase" evidence="3">
    <location>
        <begin position="99"/>
        <end position="250"/>
    </location>
</feature>
<dbReference type="PANTHER" id="PTHR43877">
    <property type="entry name" value="AMINOALKYLPHOSPHONATE N-ACETYLTRANSFERASE-RELATED-RELATED"/>
    <property type="match status" value="1"/>
</dbReference>
<dbReference type="HOGENOM" id="CLU_013985_19_0_4"/>
<dbReference type="AlphaFoldDB" id="A0A0E1W7B2"/>
<accession>A0A0E1W7B2</accession>
<dbReference type="Pfam" id="PF00583">
    <property type="entry name" value="Acetyltransf_1"/>
    <property type="match status" value="1"/>
</dbReference>
<dbReference type="CDD" id="cd04301">
    <property type="entry name" value="NAT_SF"/>
    <property type="match status" value="1"/>
</dbReference>
<dbReference type="InterPro" id="IPR050832">
    <property type="entry name" value="Bact_Acetyltransf"/>
</dbReference>
<gene>
    <name evidence="4" type="ORF">BURPS1710A_3527</name>
</gene>
<evidence type="ECO:0000313" key="4">
    <source>
        <dbReference type="EMBL" id="EET09073.1"/>
    </source>
</evidence>